<evidence type="ECO:0000313" key="1">
    <source>
        <dbReference type="EMBL" id="ETK12089.1"/>
    </source>
</evidence>
<protein>
    <submittedName>
        <fullName evidence="1">Uncharacterized protein</fullName>
    </submittedName>
</protein>
<organism evidence="1 2">
    <name type="scientific">Tannerella sp. oral taxon BU063 isolate Cell 8/11</name>
    <dbReference type="NCBI Taxonomy" id="1411915"/>
    <lineage>
        <taxon>Bacteria</taxon>
        <taxon>Pseudomonadati</taxon>
        <taxon>Bacteroidota</taxon>
        <taxon>Bacteroidia</taxon>
        <taxon>Bacteroidales</taxon>
        <taxon>Tannerellaceae</taxon>
        <taxon>Tannerella</taxon>
    </lineage>
</organism>
<dbReference type="PATRIC" id="fig|1411915.3.peg.1259"/>
<evidence type="ECO:0000313" key="2">
    <source>
        <dbReference type="Proteomes" id="UP000034980"/>
    </source>
</evidence>
<comment type="caution">
    <text evidence="1">The sequence shown here is derived from an EMBL/GenBank/DDBJ whole genome shotgun (WGS) entry which is preliminary data.</text>
</comment>
<reference evidence="1 2" key="1">
    <citation type="submission" date="2013-11" db="EMBL/GenBank/DDBJ databases">
        <title>Single cell genomics of uncultured Tannerella BU063 (oral taxon 286).</title>
        <authorList>
            <person name="Beall C.J."/>
            <person name="Campbell A.G."/>
            <person name="Griffen A.L."/>
            <person name="Podar M."/>
            <person name="Leys E.J."/>
        </authorList>
    </citation>
    <scope>NUCLEOTIDE SEQUENCE [LARGE SCALE GENOMIC DNA]</scope>
    <source>
        <strain evidence="1">Cell 8/11</strain>
    </source>
</reference>
<proteinExistence type="predicted"/>
<gene>
    <name evidence="1" type="ORF">T235_11910</name>
</gene>
<dbReference type="EMBL" id="AYYF01001400">
    <property type="protein sequence ID" value="ETK12089.1"/>
    <property type="molecule type" value="Genomic_DNA"/>
</dbReference>
<dbReference type="Proteomes" id="UP000034980">
    <property type="component" value="Unassembled WGS sequence"/>
</dbReference>
<dbReference type="AlphaFoldDB" id="W2CY24"/>
<accession>W2CY24</accession>
<sequence length="83" mass="9906">MGTKYNFKIPSKSFDKLYQRTSVVTIGKELFLRSGNQLTSCFISGILSLEGMDIFRMDRRCHRMFYCIYIYNDMFFLSFEKLL</sequence>
<name>W2CY24_9BACT</name>